<proteinExistence type="predicted"/>
<feature type="compositionally biased region" description="Polar residues" evidence="6">
    <location>
        <begin position="53"/>
        <end position="73"/>
    </location>
</feature>
<organism evidence="9 10">
    <name type="scientific">Macrophomina phaseolina</name>
    <dbReference type="NCBI Taxonomy" id="35725"/>
    <lineage>
        <taxon>Eukaryota</taxon>
        <taxon>Fungi</taxon>
        <taxon>Dikarya</taxon>
        <taxon>Ascomycota</taxon>
        <taxon>Pezizomycotina</taxon>
        <taxon>Dothideomycetes</taxon>
        <taxon>Dothideomycetes incertae sedis</taxon>
        <taxon>Botryosphaeriales</taxon>
        <taxon>Botryosphaeriaceae</taxon>
        <taxon>Macrophomina</taxon>
    </lineage>
</organism>
<comment type="caution">
    <text evidence="9">The sequence shown here is derived from an EMBL/GenBank/DDBJ whole genome shotgun (WGS) entry which is preliminary data.</text>
</comment>
<dbReference type="PROSITE" id="PS50850">
    <property type="entry name" value="MFS"/>
    <property type="match status" value="1"/>
</dbReference>
<dbReference type="SUPFAM" id="SSF103473">
    <property type="entry name" value="MFS general substrate transporter"/>
    <property type="match status" value="1"/>
</dbReference>
<keyword evidence="10" id="KW-1185">Reference proteome</keyword>
<dbReference type="Proteomes" id="UP000774617">
    <property type="component" value="Unassembled WGS sequence"/>
</dbReference>
<dbReference type="Pfam" id="PF07690">
    <property type="entry name" value="MFS_1"/>
    <property type="match status" value="1"/>
</dbReference>
<dbReference type="Gene3D" id="1.20.1250.20">
    <property type="entry name" value="MFS general substrate transporter like domains"/>
    <property type="match status" value="1"/>
</dbReference>
<dbReference type="PANTHER" id="PTHR23502">
    <property type="entry name" value="MAJOR FACILITATOR SUPERFAMILY"/>
    <property type="match status" value="1"/>
</dbReference>
<evidence type="ECO:0000313" key="9">
    <source>
        <dbReference type="EMBL" id="KAH7049142.1"/>
    </source>
</evidence>
<evidence type="ECO:0000313" key="10">
    <source>
        <dbReference type="Proteomes" id="UP000774617"/>
    </source>
</evidence>
<feature type="transmembrane region" description="Helical" evidence="7">
    <location>
        <begin position="101"/>
        <end position="122"/>
    </location>
</feature>
<evidence type="ECO:0000256" key="1">
    <source>
        <dbReference type="ARBA" id="ARBA00004141"/>
    </source>
</evidence>
<feature type="domain" description="Major facilitator superfamily (MFS) profile" evidence="8">
    <location>
        <begin position="103"/>
        <end position="534"/>
    </location>
</feature>
<keyword evidence="5 7" id="KW-0472">Membrane</keyword>
<keyword evidence="4 7" id="KW-1133">Transmembrane helix</keyword>
<keyword evidence="3 7" id="KW-0812">Transmembrane</keyword>
<sequence>MTSPSELHTLEKAEHAITTLEGRSELEISAPADTQESTPEIGRERSLNEEKTATATSHAFPTSSRRASTSAEQGSPRRDLERATTAASGPVYSVFPRKMKLFIVFMVAWGGFFSPLSANIFYPALNTLSSELHVTDELINLTLTTYSIFQGLAPTIFGDLADMAGRRPAYIIGFIIYIGACIGIALQDSYAALMVLRCLQSTGSSGMIALANGVVADVATVAERGTWMGWATGPMMIGPAAGPVIGGLLAQFLGWRSIFWFLVIMAGIYLIVFTIVFPETGRNVVGNGSIPPQGWNMSVLNWLSVRKAASTSDSLSRTTSSESARLAQQRLAHSRKLRWPNPLNTMKLIKEPDVGLLLIYNSLVYTAFMNVASSVPFLFASTYSFNDLQIGLAFIPFGTGALLAPLLNGRLLDWNYRRTAVRIGMTIDRKRGDDLRAFPIERASIEVAAPLLCVGLAALTAYGWVMDVESHLAAPLVLFFIMGLTLTGTFNVLNLMLVDFYPLAPATATAANNLVRCLVGAGGSAVVILMIKRM</sequence>
<dbReference type="InterPro" id="IPR020846">
    <property type="entry name" value="MFS_dom"/>
</dbReference>
<evidence type="ECO:0000256" key="6">
    <source>
        <dbReference type="SAM" id="MobiDB-lite"/>
    </source>
</evidence>
<dbReference type="PANTHER" id="PTHR23502:SF51">
    <property type="entry name" value="QUINIDINE RESISTANCE PROTEIN 1-RELATED"/>
    <property type="match status" value="1"/>
</dbReference>
<feature type="compositionally biased region" description="Basic and acidic residues" evidence="6">
    <location>
        <begin position="41"/>
        <end position="52"/>
    </location>
</feature>
<evidence type="ECO:0000256" key="2">
    <source>
        <dbReference type="ARBA" id="ARBA00022448"/>
    </source>
</evidence>
<name>A0ABQ8G9B5_9PEZI</name>
<feature type="region of interest" description="Disordered" evidence="6">
    <location>
        <begin position="1"/>
        <end position="83"/>
    </location>
</feature>
<evidence type="ECO:0000256" key="5">
    <source>
        <dbReference type="ARBA" id="ARBA00023136"/>
    </source>
</evidence>
<gene>
    <name evidence="9" type="ORF">B0J12DRAFT_664129</name>
</gene>
<feature type="transmembrane region" description="Helical" evidence="7">
    <location>
        <begin position="447"/>
        <end position="465"/>
    </location>
</feature>
<evidence type="ECO:0000256" key="7">
    <source>
        <dbReference type="SAM" id="Phobius"/>
    </source>
</evidence>
<evidence type="ECO:0000259" key="8">
    <source>
        <dbReference type="PROSITE" id="PS50850"/>
    </source>
</evidence>
<keyword evidence="2" id="KW-0813">Transport</keyword>
<feature type="transmembrane region" description="Helical" evidence="7">
    <location>
        <begin position="390"/>
        <end position="407"/>
    </location>
</feature>
<feature type="transmembrane region" description="Helical" evidence="7">
    <location>
        <begin position="513"/>
        <end position="531"/>
    </location>
</feature>
<reference evidence="9 10" key="1">
    <citation type="journal article" date="2021" name="Nat. Commun.">
        <title>Genetic determinants of endophytism in the Arabidopsis root mycobiome.</title>
        <authorList>
            <person name="Mesny F."/>
            <person name="Miyauchi S."/>
            <person name="Thiergart T."/>
            <person name="Pickel B."/>
            <person name="Atanasova L."/>
            <person name="Karlsson M."/>
            <person name="Huettel B."/>
            <person name="Barry K.W."/>
            <person name="Haridas S."/>
            <person name="Chen C."/>
            <person name="Bauer D."/>
            <person name="Andreopoulos W."/>
            <person name="Pangilinan J."/>
            <person name="LaButti K."/>
            <person name="Riley R."/>
            <person name="Lipzen A."/>
            <person name="Clum A."/>
            <person name="Drula E."/>
            <person name="Henrissat B."/>
            <person name="Kohler A."/>
            <person name="Grigoriev I.V."/>
            <person name="Martin F.M."/>
            <person name="Hacquard S."/>
        </authorList>
    </citation>
    <scope>NUCLEOTIDE SEQUENCE [LARGE SCALE GENOMIC DNA]</scope>
    <source>
        <strain evidence="9 10">MPI-SDFR-AT-0080</strain>
    </source>
</reference>
<feature type="transmembrane region" description="Helical" evidence="7">
    <location>
        <begin position="472"/>
        <end position="493"/>
    </location>
</feature>
<protein>
    <submittedName>
        <fullName evidence="9">Major facilitator superfamily domain-containing protein</fullName>
    </submittedName>
</protein>
<dbReference type="InterPro" id="IPR011701">
    <property type="entry name" value="MFS"/>
</dbReference>
<dbReference type="Gene3D" id="1.20.1720.10">
    <property type="entry name" value="Multidrug resistance protein D"/>
    <property type="match status" value="1"/>
</dbReference>
<feature type="transmembrane region" description="Helical" evidence="7">
    <location>
        <begin position="138"/>
        <end position="157"/>
    </location>
</feature>
<dbReference type="EMBL" id="JAGTJR010000014">
    <property type="protein sequence ID" value="KAH7049142.1"/>
    <property type="molecule type" value="Genomic_DNA"/>
</dbReference>
<accession>A0ABQ8G9B5</accession>
<comment type="subcellular location">
    <subcellularLocation>
        <location evidence="1">Membrane</location>
        <topology evidence="1">Multi-pass membrane protein</topology>
    </subcellularLocation>
</comment>
<feature type="transmembrane region" description="Helical" evidence="7">
    <location>
        <begin position="257"/>
        <end position="277"/>
    </location>
</feature>
<evidence type="ECO:0000256" key="3">
    <source>
        <dbReference type="ARBA" id="ARBA00022692"/>
    </source>
</evidence>
<feature type="transmembrane region" description="Helical" evidence="7">
    <location>
        <begin position="169"/>
        <end position="186"/>
    </location>
</feature>
<dbReference type="InterPro" id="IPR036259">
    <property type="entry name" value="MFS_trans_sf"/>
</dbReference>
<feature type="transmembrane region" description="Helical" evidence="7">
    <location>
        <begin position="354"/>
        <end position="378"/>
    </location>
</feature>
<evidence type="ECO:0000256" key="4">
    <source>
        <dbReference type="ARBA" id="ARBA00022989"/>
    </source>
</evidence>